<protein>
    <recommendedName>
        <fullName evidence="2">DUF881 domain-containing protein</fullName>
    </recommendedName>
</protein>
<reference evidence="1" key="1">
    <citation type="submission" date="2019-08" db="EMBL/GenBank/DDBJ databases">
        <authorList>
            <person name="Kucharzyk K."/>
            <person name="Murdoch R.W."/>
            <person name="Higgins S."/>
            <person name="Loffler F."/>
        </authorList>
    </citation>
    <scope>NUCLEOTIDE SEQUENCE</scope>
</reference>
<evidence type="ECO:0008006" key="2">
    <source>
        <dbReference type="Google" id="ProtNLM"/>
    </source>
</evidence>
<dbReference type="PANTHER" id="PTHR37313:SF4">
    <property type="entry name" value="CONSERVED MEMBRANE PROTEIN-RELATED"/>
    <property type="match status" value="1"/>
</dbReference>
<organism evidence="1">
    <name type="scientific">bioreactor metagenome</name>
    <dbReference type="NCBI Taxonomy" id="1076179"/>
    <lineage>
        <taxon>unclassified sequences</taxon>
        <taxon>metagenomes</taxon>
        <taxon>ecological metagenomes</taxon>
    </lineage>
</organism>
<dbReference type="PANTHER" id="PTHR37313">
    <property type="entry name" value="UPF0749 PROTEIN RV1825"/>
    <property type="match status" value="1"/>
</dbReference>
<dbReference type="InterPro" id="IPR010273">
    <property type="entry name" value="DUF881"/>
</dbReference>
<comment type="caution">
    <text evidence="1">The sequence shown here is derived from an EMBL/GenBank/DDBJ whole genome shotgun (WGS) entry which is preliminary data.</text>
</comment>
<dbReference type="EMBL" id="VSSQ01008951">
    <property type="protein sequence ID" value="MPM40304.1"/>
    <property type="molecule type" value="Genomic_DNA"/>
</dbReference>
<evidence type="ECO:0000313" key="1">
    <source>
        <dbReference type="EMBL" id="MPM40304.1"/>
    </source>
</evidence>
<dbReference type="Gene3D" id="3.30.70.1880">
    <property type="entry name" value="Protein of unknown function DUF881"/>
    <property type="match status" value="1"/>
</dbReference>
<name>A0A644ZRS3_9ZZZZ</name>
<dbReference type="GO" id="GO:0005886">
    <property type="term" value="C:plasma membrane"/>
    <property type="evidence" value="ECO:0007669"/>
    <property type="project" value="TreeGrafter"/>
</dbReference>
<dbReference type="AlphaFoldDB" id="A0A644ZRS3"/>
<gene>
    <name evidence="1" type="ORF">SDC9_86944</name>
</gene>
<accession>A0A644ZRS3</accession>
<sequence>MSDPTLRDTLRAGLHRVRTQLSRRGAPEPHRTARTVLGGSATLAICLLAGYLIGTSASLARGTDLRGGRNTDLISLVHTGSQRNAVLAQEVSTTRAAVDRLASRSGTGVDPARLASAAAAAQTVPLTGPGVSVMLDDAPSSVAPPGLDPDLLVVHQQDIQAFVNALWEGGAEGMTIQGRRVISTTGIKCVGNTVVLQGIPYAPPYRIQAVGDPVRLEAALAASPYVHNYQDYVAAYGLGYQEHREDALHLPAYTGGTELAYAKPLTPTATASPR</sequence>
<dbReference type="Pfam" id="PF05949">
    <property type="entry name" value="DUF881"/>
    <property type="match status" value="1"/>
</dbReference>
<proteinExistence type="predicted"/>